<organism evidence="2 3">
    <name type="scientific">Candidatus Spyradenecus faecavium</name>
    <dbReference type="NCBI Taxonomy" id="2840947"/>
    <lineage>
        <taxon>Bacteria</taxon>
        <taxon>Pseudomonadati</taxon>
        <taxon>Lentisphaerota</taxon>
        <taxon>Lentisphaeria</taxon>
        <taxon>Lentisphaerales</taxon>
        <taxon>Lentisphaeraceae</taxon>
        <taxon>Lentisphaeraceae incertae sedis</taxon>
        <taxon>Candidatus Spyradenecus</taxon>
    </lineage>
</organism>
<dbReference type="EMBL" id="DVOR01000146">
    <property type="protein sequence ID" value="HIV09377.1"/>
    <property type="molecule type" value="Genomic_DNA"/>
</dbReference>
<reference evidence="2" key="2">
    <citation type="journal article" date="2021" name="PeerJ">
        <title>Extensive microbial diversity within the chicken gut microbiome revealed by metagenomics and culture.</title>
        <authorList>
            <person name="Gilroy R."/>
            <person name="Ravi A."/>
            <person name="Getino M."/>
            <person name="Pursley I."/>
            <person name="Horton D.L."/>
            <person name="Alikhan N.F."/>
            <person name="Baker D."/>
            <person name="Gharbi K."/>
            <person name="Hall N."/>
            <person name="Watson M."/>
            <person name="Adriaenssens E.M."/>
            <person name="Foster-Nyarko E."/>
            <person name="Jarju S."/>
            <person name="Secka A."/>
            <person name="Antonio M."/>
            <person name="Oren A."/>
            <person name="Chaudhuri R.R."/>
            <person name="La Ragione R."/>
            <person name="Hildebrand F."/>
            <person name="Pallen M.J."/>
        </authorList>
    </citation>
    <scope>NUCLEOTIDE SEQUENCE</scope>
    <source>
        <strain evidence="2">35461</strain>
    </source>
</reference>
<feature type="transmembrane region" description="Helical" evidence="1">
    <location>
        <begin position="12"/>
        <end position="33"/>
    </location>
</feature>
<evidence type="ECO:0008006" key="4">
    <source>
        <dbReference type="Google" id="ProtNLM"/>
    </source>
</evidence>
<accession>A0A9D1NMI5</accession>
<reference evidence="2" key="1">
    <citation type="submission" date="2020-10" db="EMBL/GenBank/DDBJ databases">
        <authorList>
            <person name="Gilroy R."/>
        </authorList>
    </citation>
    <scope>NUCLEOTIDE SEQUENCE</scope>
    <source>
        <strain evidence="2">35461</strain>
    </source>
</reference>
<protein>
    <recommendedName>
        <fullName evidence="4">Pilus assembly protein</fullName>
    </recommendedName>
</protein>
<sequence length="78" mass="8413">MRMRKGRQGQAMVEYIIIVVLIAIAGIALWTLFGDAIAKKVSGATSAIDEEKGAEAQDAYQELEGGEGLRRLDESGNM</sequence>
<evidence type="ECO:0000313" key="2">
    <source>
        <dbReference type="EMBL" id="HIV09377.1"/>
    </source>
</evidence>
<name>A0A9D1NMI5_9BACT</name>
<keyword evidence="1" id="KW-1133">Transmembrane helix</keyword>
<gene>
    <name evidence="2" type="ORF">IAC79_04610</name>
</gene>
<keyword evidence="1" id="KW-0812">Transmembrane</keyword>
<dbReference type="AlphaFoldDB" id="A0A9D1NMI5"/>
<proteinExistence type="predicted"/>
<evidence type="ECO:0000256" key="1">
    <source>
        <dbReference type="SAM" id="Phobius"/>
    </source>
</evidence>
<evidence type="ECO:0000313" key="3">
    <source>
        <dbReference type="Proteomes" id="UP000886845"/>
    </source>
</evidence>
<comment type="caution">
    <text evidence="2">The sequence shown here is derived from an EMBL/GenBank/DDBJ whole genome shotgun (WGS) entry which is preliminary data.</text>
</comment>
<keyword evidence="1" id="KW-0472">Membrane</keyword>
<dbReference type="Proteomes" id="UP000886845">
    <property type="component" value="Unassembled WGS sequence"/>
</dbReference>